<evidence type="ECO:0000313" key="10">
    <source>
        <dbReference type="EMBL" id="ASD63570.1"/>
    </source>
</evidence>
<keyword evidence="3" id="KW-0597">Phosphoprotein</keyword>
<dbReference type="PANTHER" id="PTHR45436:SF5">
    <property type="entry name" value="SENSOR HISTIDINE KINASE TRCS"/>
    <property type="match status" value="1"/>
</dbReference>
<dbReference type="Gene3D" id="1.10.287.130">
    <property type="match status" value="1"/>
</dbReference>
<dbReference type="SUPFAM" id="SSF47384">
    <property type="entry name" value="Homodimeric domain of signal transducing histidine kinase"/>
    <property type="match status" value="1"/>
</dbReference>
<sequence>MWGTGLRLKFFLLSLLTLVFTSLCITFLLAYFYQSERLAFIDDQVRETATAIVDSELSDLKTYDYQIANALISEELGPDRVGKFFIVRNSKDEILFQTDNVSLLDVAIPRSPQWVTIEQDGRLLRVLNLSLPKFPNRTLQVGAITDSNFIFWSTLTQRSVVLISLIVGIVLVMTWFLSAQLFSPVRDLEGFLHEASAMLESKKDIPEIPHRLLSPQIKYLRRRDEFKSLVEGISQLVGRVNMNNKFTKSWTFQMVHEIKTPLTLLNRELERLQEKYHWEASENHEVQRQLNRVSRTITNFLDWADLANAEKPQNLHVLKTQAVVREVCSSIQRAYPDRLNLDLHADFQVMCNPLHLEQVIENLTVNALRYTNGPVKVILKQNQFIVQDQGDGVPAEVIERLGTPFNRGPHRSGQEKGSGLGLAWVFSVATLYGWKFTLINDQGTRARIEFPALNEAD</sequence>
<keyword evidence="8" id="KW-0472">Membrane</keyword>
<dbReference type="CDD" id="cd00082">
    <property type="entry name" value="HisKA"/>
    <property type="match status" value="1"/>
</dbReference>
<dbReference type="Pfam" id="PF02518">
    <property type="entry name" value="HATPase_c"/>
    <property type="match status" value="1"/>
</dbReference>
<dbReference type="AlphaFoldDB" id="A0A1Z3N7W7"/>
<protein>
    <recommendedName>
        <fullName evidence="2">histidine kinase</fullName>
        <ecNumber evidence="2">2.7.13.3</ecNumber>
    </recommendedName>
</protein>
<keyword evidence="7 8" id="KW-1133">Transmembrane helix</keyword>
<reference evidence="10 11" key="1">
    <citation type="submission" date="2017-04" db="EMBL/GenBank/DDBJ databases">
        <title>Whole genome sequence of Bdellovibrio bacteriovorus strain SSB218315.</title>
        <authorList>
            <person name="Oyedara O."/>
            <person name="Rodriguez-Perez M.A."/>
        </authorList>
    </citation>
    <scope>NUCLEOTIDE SEQUENCE [LARGE SCALE GENOMIC DNA]</scope>
    <source>
        <strain evidence="10 11">SSB218315</strain>
    </source>
</reference>
<evidence type="ECO:0000259" key="9">
    <source>
        <dbReference type="PROSITE" id="PS50109"/>
    </source>
</evidence>
<dbReference type="InterPro" id="IPR036097">
    <property type="entry name" value="HisK_dim/P_sf"/>
</dbReference>
<keyword evidence="4" id="KW-0808">Transferase</keyword>
<gene>
    <name evidence="10" type="ORF">B9G79_08280</name>
</gene>
<evidence type="ECO:0000256" key="1">
    <source>
        <dbReference type="ARBA" id="ARBA00000085"/>
    </source>
</evidence>
<dbReference type="Gene3D" id="3.30.565.10">
    <property type="entry name" value="Histidine kinase-like ATPase, C-terminal domain"/>
    <property type="match status" value="1"/>
</dbReference>
<dbReference type="PANTHER" id="PTHR45436">
    <property type="entry name" value="SENSOR HISTIDINE KINASE YKOH"/>
    <property type="match status" value="1"/>
</dbReference>
<evidence type="ECO:0000256" key="8">
    <source>
        <dbReference type="SAM" id="Phobius"/>
    </source>
</evidence>
<feature type="transmembrane region" description="Helical" evidence="8">
    <location>
        <begin position="160"/>
        <end position="178"/>
    </location>
</feature>
<accession>A0A1Z3N7W7</accession>
<dbReference type="SUPFAM" id="SSF55874">
    <property type="entry name" value="ATPase domain of HSP90 chaperone/DNA topoisomerase II/histidine kinase"/>
    <property type="match status" value="1"/>
</dbReference>
<dbReference type="SMART" id="SM00387">
    <property type="entry name" value="HATPase_c"/>
    <property type="match status" value="1"/>
</dbReference>
<dbReference type="InterPro" id="IPR003661">
    <property type="entry name" value="HisK_dim/P_dom"/>
</dbReference>
<evidence type="ECO:0000256" key="4">
    <source>
        <dbReference type="ARBA" id="ARBA00022679"/>
    </source>
</evidence>
<evidence type="ECO:0000256" key="2">
    <source>
        <dbReference type="ARBA" id="ARBA00012438"/>
    </source>
</evidence>
<comment type="catalytic activity">
    <reaction evidence="1">
        <text>ATP + protein L-histidine = ADP + protein N-phospho-L-histidine.</text>
        <dbReference type="EC" id="2.7.13.3"/>
    </reaction>
</comment>
<evidence type="ECO:0000256" key="3">
    <source>
        <dbReference type="ARBA" id="ARBA00022553"/>
    </source>
</evidence>
<organism evidence="10 11">
    <name type="scientific">Bdellovibrio bacteriovorus</name>
    <dbReference type="NCBI Taxonomy" id="959"/>
    <lineage>
        <taxon>Bacteria</taxon>
        <taxon>Pseudomonadati</taxon>
        <taxon>Bdellovibrionota</taxon>
        <taxon>Bdellovibrionia</taxon>
        <taxon>Bdellovibrionales</taxon>
        <taxon>Pseudobdellovibrionaceae</taxon>
        <taxon>Bdellovibrio</taxon>
    </lineage>
</organism>
<dbReference type="Proteomes" id="UP000197003">
    <property type="component" value="Chromosome"/>
</dbReference>
<feature type="transmembrane region" description="Helical" evidence="8">
    <location>
        <begin position="12"/>
        <end position="33"/>
    </location>
</feature>
<dbReference type="InterPro" id="IPR050428">
    <property type="entry name" value="TCS_sensor_his_kinase"/>
</dbReference>
<dbReference type="EC" id="2.7.13.3" evidence="2"/>
<keyword evidence="5 8" id="KW-0812">Transmembrane</keyword>
<dbReference type="GO" id="GO:0000155">
    <property type="term" value="F:phosphorelay sensor kinase activity"/>
    <property type="evidence" value="ECO:0007669"/>
    <property type="project" value="InterPro"/>
</dbReference>
<dbReference type="EMBL" id="CP020946">
    <property type="protein sequence ID" value="ASD63570.1"/>
    <property type="molecule type" value="Genomic_DNA"/>
</dbReference>
<evidence type="ECO:0000256" key="6">
    <source>
        <dbReference type="ARBA" id="ARBA00022777"/>
    </source>
</evidence>
<dbReference type="InterPro" id="IPR005467">
    <property type="entry name" value="His_kinase_dom"/>
</dbReference>
<evidence type="ECO:0000256" key="5">
    <source>
        <dbReference type="ARBA" id="ARBA00022692"/>
    </source>
</evidence>
<proteinExistence type="predicted"/>
<dbReference type="InterPro" id="IPR036890">
    <property type="entry name" value="HATPase_C_sf"/>
</dbReference>
<evidence type="ECO:0000313" key="11">
    <source>
        <dbReference type="Proteomes" id="UP000197003"/>
    </source>
</evidence>
<name>A0A1Z3N7W7_BDEBC</name>
<dbReference type="PROSITE" id="PS50109">
    <property type="entry name" value="HIS_KIN"/>
    <property type="match status" value="1"/>
</dbReference>
<dbReference type="InterPro" id="IPR003594">
    <property type="entry name" value="HATPase_dom"/>
</dbReference>
<feature type="domain" description="Histidine kinase" evidence="9">
    <location>
        <begin position="253"/>
        <end position="454"/>
    </location>
</feature>
<keyword evidence="6" id="KW-0418">Kinase</keyword>
<evidence type="ECO:0000256" key="7">
    <source>
        <dbReference type="ARBA" id="ARBA00022989"/>
    </source>
</evidence>